<dbReference type="Proteomes" id="UP001597073">
    <property type="component" value="Unassembled WGS sequence"/>
</dbReference>
<keyword evidence="1" id="KW-1133">Transmembrane helix</keyword>
<keyword evidence="3" id="KW-1185">Reference proteome</keyword>
<reference evidence="3" key="1">
    <citation type="journal article" date="2019" name="Int. J. Syst. Evol. Microbiol.">
        <title>The Global Catalogue of Microorganisms (GCM) 10K type strain sequencing project: providing services to taxonomists for standard genome sequencing and annotation.</title>
        <authorList>
            <consortium name="The Broad Institute Genomics Platform"/>
            <consortium name="The Broad Institute Genome Sequencing Center for Infectious Disease"/>
            <person name="Wu L."/>
            <person name="Ma J."/>
        </authorList>
    </citation>
    <scope>NUCLEOTIDE SEQUENCE [LARGE SCALE GENOMIC DNA]</scope>
    <source>
        <strain evidence="3">CCUG 60742</strain>
    </source>
</reference>
<keyword evidence="1" id="KW-0472">Membrane</keyword>
<organism evidence="2 3">
    <name type="scientific">Mucilaginibacter lutimaris</name>
    <dbReference type="NCBI Taxonomy" id="931629"/>
    <lineage>
        <taxon>Bacteria</taxon>
        <taxon>Pseudomonadati</taxon>
        <taxon>Bacteroidota</taxon>
        <taxon>Sphingobacteriia</taxon>
        <taxon>Sphingobacteriales</taxon>
        <taxon>Sphingobacteriaceae</taxon>
        <taxon>Mucilaginibacter</taxon>
    </lineage>
</organism>
<evidence type="ECO:0000256" key="1">
    <source>
        <dbReference type="SAM" id="Phobius"/>
    </source>
</evidence>
<dbReference type="RefSeq" id="WP_377137629.1">
    <property type="nucleotide sequence ID" value="NZ_JBHTIA010000003.1"/>
</dbReference>
<comment type="caution">
    <text evidence="2">The sequence shown here is derived from an EMBL/GenBank/DDBJ whole genome shotgun (WGS) entry which is preliminary data.</text>
</comment>
<evidence type="ECO:0008006" key="4">
    <source>
        <dbReference type="Google" id="ProtNLM"/>
    </source>
</evidence>
<evidence type="ECO:0000313" key="3">
    <source>
        <dbReference type="Proteomes" id="UP001597073"/>
    </source>
</evidence>
<feature type="transmembrane region" description="Helical" evidence="1">
    <location>
        <begin position="76"/>
        <end position="97"/>
    </location>
</feature>
<sequence length="141" mass="15849">MNNLSRIKIITLSASIIVFVISLPQYGFCTQSSCVLAGGALLTGWAAMYMGGVMLSWFANPLLLVAWVTLYSKSRLSFVCSIVATIMMLSFLCYKQIYNHQDEWTSDIVRYGLGYNLWVISGFTMVTGNALIEWHKQKLKN</sequence>
<proteinExistence type="predicted"/>
<gene>
    <name evidence="2" type="ORF">ACFQZI_01420</name>
</gene>
<feature type="transmembrane region" description="Helical" evidence="1">
    <location>
        <begin position="117"/>
        <end position="134"/>
    </location>
</feature>
<accession>A0ABW2Z9K1</accession>
<keyword evidence="1" id="KW-0812">Transmembrane</keyword>
<evidence type="ECO:0000313" key="2">
    <source>
        <dbReference type="EMBL" id="MFD0763493.1"/>
    </source>
</evidence>
<feature type="transmembrane region" description="Helical" evidence="1">
    <location>
        <begin position="7"/>
        <end position="26"/>
    </location>
</feature>
<name>A0ABW2Z9K1_9SPHI</name>
<feature type="transmembrane region" description="Helical" evidence="1">
    <location>
        <begin position="46"/>
        <end position="69"/>
    </location>
</feature>
<protein>
    <recommendedName>
        <fullName evidence="4">Inner membrane protein</fullName>
    </recommendedName>
</protein>
<dbReference type="EMBL" id="JBHTIA010000003">
    <property type="protein sequence ID" value="MFD0763493.1"/>
    <property type="molecule type" value="Genomic_DNA"/>
</dbReference>